<evidence type="ECO:0000313" key="2">
    <source>
        <dbReference type="EMBL" id="MBF6025479.1"/>
    </source>
</evidence>
<evidence type="ECO:0000256" key="1">
    <source>
        <dbReference type="SAM" id="SignalP"/>
    </source>
</evidence>
<evidence type="ECO:0000313" key="3">
    <source>
        <dbReference type="Proteomes" id="UP001429984"/>
    </source>
</evidence>
<dbReference type="Proteomes" id="UP001429984">
    <property type="component" value="Unassembled WGS sequence"/>
</dbReference>
<keyword evidence="1" id="KW-0732">Signal</keyword>
<comment type="caution">
    <text evidence="2">The sequence shown here is derived from an EMBL/GenBank/DDBJ whole genome shotgun (WGS) entry which is preliminary data.</text>
</comment>
<accession>A0ABS0B8Y4</accession>
<proteinExistence type="predicted"/>
<reference evidence="2 3" key="1">
    <citation type="submission" date="2020-11" db="EMBL/GenBank/DDBJ databases">
        <title>Draft Genome Sequence and Secondary Metabolite Biosynthetic Potential of the Lysobacter niastensis Type strain DSM 18481.</title>
        <authorList>
            <person name="Turrini P."/>
            <person name="Artuso I."/>
            <person name="Tescari M."/>
            <person name="Lugli G.A."/>
            <person name="Frangipani E."/>
            <person name="Ventura M."/>
            <person name="Visca P."/>
        </authorList>
    </citation>
    <scope>NUCLEOTIDE SEQUENCE [LARGE SCALE GENOMIC DNA]</scope>
    <source>
        <strain evidence="2 3">DSM 18481</strain>
    </source>
</reference>
<feature type="chain" id="PRO_5046108990" evidence="1">
    <location>
        <begin position="24"/>
        <end position="171"/>
    </location>
</feature>
<feature type="signal peptide" evidence="1">
    <location>
        <begin position="1"/>
        <end position="23"/>
    </location>
</feature>
<organism evidence="2 3">
    <name type="scientific">Lysobacter niastensis</name>
    <dbReference type="NCBI Taxonomy" id="380629"/>
    <lineage>
        <taxon>Bacteria</taxon>
        <taxon>Pseudomonadati</taxon>
        <taxon>Pseudomonadota</taxon>
        <taxon>Gammaproteobacteria</taxon>
        <taxon>Lysobacterales</taxon>
        <taxon>Lysobacteraceae</taxon>
        <taxon>Lysobacter</taxon>
    </lineage>
</organism>
<keyword evidence="3" id="KW-1185">Reference proteome</keyword>
<name>A0ABS0B8Y4_9GAMM</name>
<sequence>MRLRLLLTPPLLATALLPFAAVAAEDAMSAGTQRSAGAATTIAQQLDSLGYRYERDKTGDYQLTFRLDDERTQLVYVLAGVEEFGTHRIREIWAPAYRAPDGGIPADVANRLLEDSQSSKLGSWVKQGDMAVFVVKIPADASTQQLDDAIDAATRSADQMEAALTPDKDEF</sequence>
<dbReference type="EMBL" id="JADLZT010000009">
    <property type="protein sequence ID" value="MBF6025479.1"/>
    <property type="molecule type" value="Genomic_DNA"/>
</dbReference>
<protein>
    <submittedName>
        <fullName evidence="2">Uncharacterized protein</fullName>
    </submittedName>
</protein>
<gene>
    <name evidence="2" type="ORF">IU514_15700</name>
</gene>